<dbReference type="GO" id="GO:0000976">
    <property type="term" value="F:transcription cis-regulatory region binding"/>
    <property type="evidence" value="ECO:0007669"/>
    <property type="project" value="TreeGrafter"/>
</dbReference>
<dbReference type="HOGENOM" id="CLU_012945_0_0_1"/>
<dbReference type="OrthoDB" id="5278208at2759"/>
<dbReference type="RefSeq" id="XP_016761886.1">
    <property type="nucleotide sequence ID" value="XM_016905253.1"/>
</dbReference>
<feature type="region of interest" description="Disordered" evidence="3">
    <location>
        <begin position="105"/>
        <end position="221"/>
    </location>
</feature>
<feature type="compositionally biased region" description="Polar residues" evidence="3">
    <location>
        <begin position="42"/>
        <end position="62"/>
    </location>
</feature>
<evidence type="ECO:0000259" key="4">
    <source>
        <dbReference type="PROSITE" id="PS50048"/>
    </source>
</evidence>
<feature type="compositionally biased region" description="Low complexity" evidence="3">
    <location>
        <begin position="132"/>
        <end position="142"/>
    </location>
</feature>
<dbReference type="AlphaFoldDB" id="M3D6G6"/>
<dbReference type="PANTHER" id="PTHR37534">
    <property type="entry name" value="TRANSCRIPTIONAL ACTIVATOR PROTEIN UGA3"/>
    <property type="match status" value="1"/>
</dbReference>
<reference evidence="5 6" key="1">
    <citation type="journal article" date="2012" name="PLoS Pathog.">
        <title>Diverse lifestyles and strategies of plant pathogenesis encoded in the genomes of eighteen Dothideomycetes fungi.</title>
        <authorList>
            <person name="Ohm R.A."/>
            <person name="Feau N."/>
            <person name="Henrissat B."/>
            <person name="Schoch C.L."/>
            <person name="Horwitz B.A."/>
            <person name="Barry K.W."/>
            <person name="Condon B.J."/>
            <person name="Copeland A.C."/>
            <person name="Dhillon B."/>
            <person name="Glaser F."/>
            <person name="Hesse C.N."/>
            <person name="Kosti I."/>
            <person name="LaButti K."/>
            <person name="Lindquist E.A."/>
            <person name="Lucas S."/>
            <person name="Salamov A.A."/>
            <person name="Bradshaw R.E."/>
            <person name="Ciuffetti L."/>
            <person name="Hamelin R.C."/>
            <person name="Kema G.H.J."/>
            <person name="Lawrence C."/>
            <person name="Scott J.A."/>
            <person name="Spatafora J.W."/>
            <person name="Turgeon B.G."/>
            <person name="de Wit P.J.G.M."/>
            <person name="Zhong S."/>
            <person name="Goodwin S.B."/>
            <person name="Grigoriev I.V."/>
        </authorList>
    </citation>
    <scope>NUCLEOTIDE SEQUENCE [LARGE SCALE GENOMIC DNA]</scope>
    <source>
        <strain evidence="5 6">SO2202</strain>
    </source>
</reference>
<dbReference type="GO" id="GO:0008270">
    <property type="term" value="F:zinc ion binding"/>
    <property type="evidence" value="ECO:0007669"/>
    <property type="project" value="InterPro"/>
</dbReference>
<dbReference type="Gene3D" id="4.10.240.10">
    <property type="entry name" value="Zn(2)-C6 fungal-type DNA-binding domain"/>
    <property type="match status" value="1"/>
</dbReference>
<dbReference type="CDD" id="cd00067">
    <property type="entry name" value="GAL4"/>
    <property type="match status" value="1"/>
</dbReference>
<evidence type="ECO:0000313" key="5">
    <source>
        <dbReference type="EMBL" id="EMF13765.1"/>
    </source>
</evidence>
<evidence type="ECO:0000313" key="6">
    <source>
        <dbReference type="Proteomes" id="UP000016931"/>
    </source>
</evidence>
<evidence type="ECO:0000256" key="1">
    <source>
        <dbReference type="ARBA" id="ARBA00004123"/>
    </source>
</evidence>
<keyword evidence="2" id="KW-0539">Nucleus</keyword>
<dbReference type="GeneID" id="27902390"/>
<dbReference type="GO" id="GO:0000981">
    <property type="term" value="F:DNA-binding transcription factor activity, RNA polymerase II-specific"/>
    <property type="evidence" value="ECO:0007669"/>
    <property type="project" value="InterPro"/>
</dbReference>
<dbReference type="InterPro" id="IPR036864">
    <property type="entry name" value="Zn2-C6_fun-type_DNA-bd_sf"/>
</dbReference>
<dbReference type="GO" id="GO:0005634">
    <property type="term" value="C:nucleus"/>
    <property type="evidence" value="ECO:0007669"/>
    <property type="project" value="UniProtKB-SubCell"/>
</dbReference>
<dbReference type="InterPro" id="IPR001138">
    <property type="entry name" value="Zn2Cys6_DnaBD"/>
</dbReference>
<feature type="region of interest" description="Disordered" evidence="3">
    <location>
        <begin position="673"/>
        <end position="700"/>
    </location>
</feature>
<feature type="compositionally biased region" description="Polar residues" evidence="3">
    <location>
        <begin position="207"/>
        <end position="220"/>
    </location>
</feature>
<gene>
    <name evidence="5" type="ORF">SEPMUDRAFT_148959</name>
</gene>
<dbReference type="PROSITE" id="PS50048">
    <property type="entry name" value="ZN2_CY6_FUNGAL_2"/>
    <property type="match status" value="1"/>
</dbReference>
<dbReference type="PROSITE" id="PS00463">
    <property type="entry name" value="ZN2_CY6_FUNGAL_1"/>
    <property type="match status" value="1"/>
</dbReference>
<dbReference type="eggNOG" id="ENOG502QW5G">
    <property type="taxonomic scope" value="Eukaryota"/>
</dbReference>
<dbReference type="STRING" id="692275.M3D6G6"/>
<dbReference type="Pfam" id="PF11951">
    <property type="entry name" value="Fungal_trans_2"/>
    <property type="match status" value="1"/>
</dbReference>
<name>M3D6G6_SPHMS</name>
<dbReference type="PANTHER" id="PTHR37534:SF10">
    <property type="entry name" value="ZN(II)2CYS6 TRANSCRIPTION FACTOR (EUROFUNG)"/>
    <property type="match status" value="1"/>
</dbReference>
<dbReference type="SUPFAM" id="SSF57701">
    <property type="entry name" value="Zn2/Cys6 DNA-binding domain"/>
    <property type="match status" value="1"/>
</dbReference>
<dbReference type="Proteomes" id="UP000016931">
    <property type="component" value="Unassembled WGS sequence"/>
</dbReference>
<evidence type="ECO:0000256" key="2">
    <source>
        <dbReference type="ARBA" id="ARBA00023242"/>
    </source>
</evidence>
<protein>
    <recommendedName>
        <fullName evidence="4">Zn(2)-C6 fungal-type domain-containing protein</fullName>
    </recommendedName>
</protein>
<dbReference type="EMBL" id="KB456263">
    <property type="protein sequence ID" value="EMF13765.1"/>
    <property type="molecule type" value="Genomic_DNA"/>
</dbReference>
<feature type="compositionally biased region" description="Polar residues" evidence="3">
    <location>
        <begin position="690"/>
        <end position="700"/>
    </location>
</feature>
<feature type="domain" description="Zn(2)-C6 fungal-type" evidence="4">
    <location>
        <begin position="83"/>
        <end position="113"/>
    </location>
</feature>
<dbReference type="GO" id="GO:0045944">
    <property type="term" value="P:positive regulation of transcription by RNA polymerase II"/>
    <property type="evidence" value="ECO:0007669"/>
    <property type="project" value="TreeGrafter"/>
</dbReference>
<dbReference type="OMA" id="HWWLPND"/>
<dbReference type="Pfam" id="PF00172">
    <property type="entry name" value="Zn_clus"/>
    <property type="match status" value="1"/>
</dbReference>
<accession>M3D6G6</accession>
<proteinExistence type="predicted"/>
<feature type="compositionally biased region" description="Low complexity" evidence="3">
    <location>
        <begin position="678"/>
        <end position="689"/>
    </location>
</feature>
<dbReference type="SMART" id="SM00066">
    <property type="entry name" value="GAL4"/>
    <property type="match status" value="1"/>
</dbReference>
<evidence type="ECO:0000256" key="3">
    <source>
        <dbReference type="SAM" id="MobiDB-lite"/>
    </source>
</evidence>
<keyword evidence="6" id="KW-1185">Reference proteome</keyword>
<feature type="region of interest" description="Disordered" evidence="3">
    <location>
        <begin position="42"/>
        <end position="82"/>
    </location>
</feature>
<sequence>MDGQYPHHLSYYAHGYASHMPTESYEQAPRLHNIQTMSMESMGSYSDFDTSNGAVPPTQGTQRSRRRQPPGAEHVKHRRTRSGCYTCRQRRVKCDEGHPTCERCRKGKRDCTYPGDAAPSTAKSKSSRRKGSSPTGSSPSGSDLETDEHDGLSVLPGVNEEGWDDDGPMSAGTEQKLTTEDFDGRVPQSTSPSTGSSMRHKRPQPVRTRSQQSVLSSIAQNPRWKTLPKDVRYYLTFHQQHMSHHHYAFKYDGGDFLKTTYLEIAMNDGSAALLYAIVAFAAYHHAVARGSSDISGFLSYYNKSIAFLQQSLKKQLHSVATLLTILQLATIEEFLGDWINLLGHQRAAYQILTDLFTPQTILQDETRRKIITWYIRFDLFAGIMSGDKTTLGREWFAASAAFYKRQTQDKPKNLGARFESYFATSRLLATDVTVLFAGKAQGTISDEAFAAGVETLSKEFAEFGHTIGNAFTSPECFVTSFPDALPPGEQDLFGFTDQEFLYAGEYATMNFVLLDHWAMDLMFKFQLGMALGQAPSPELTQIAMKKCKMFDAIQHSGQGGPTAILGCQASLGIMSLFLPREEQYTRWSQRKFARIEQLGYIYPENLRKRMSETWSEDVTRWWLPNDAGYPTTIRIVREFVEYRATRPTDAAAAGISNMSGIFRTMNLDEHGFSDDAKSVGSESVGSAVSPQVQETSPSQT</sequence>
<dbReference type="InterPro" id="IPR021858">
    <property type="entry name" value="Fun_TF"/>
</dbReference>
<organism evidence="5 6">
    <name type="scientific">Sphaerulina musiva (strain SO2202)</name>
    <name type="common">Poplar stem canker fungus</name>
    <name type="synonym">Septoria musiva</name>
    <dbReference type="NCBI Taxonomy" id="692275"/>
    <lineage>
        <taxon>Eukaryota</taxon>
        <taxon>Fungi</taxon>
        <taxon>Dikarya</taxon>
        <taxon>Ascomycota</taxon>
        <taxon>Pezizomycotina</taxon>
        <taxon>Dothideomycetes</taxon>
        <taxon>Dothideomycetidae</taxon>
        <taxon>Mycosphaerellales</taxon>
        <taxon>Mycosphaerellaceae</taxon>
        <taxon>Sphaerulina</taxon>
    </lineage>
</organism>
<comment type="subcellular location">
    <subcellularLocation>
        <location evidence="1">Nucleus</location>
    </subcellularLocation>
</comment>
<feature type="compositionally biased region" description="Polar residues" evidence="3">
    <location>
        <begin position="187"/>
        <end position="197"/>
    </location>
</feature>